<dbReference type="InterPro" id="IPR003115">
    <property type="entry name" value="ParB_N"/>
</dbReference>
<evidence type="ECO:0000313" key="4">
    <source>
        <dbReference type="EMBL" id="MFC5522655.1"/>
    </source>
</evidence>
<feature type="domain" description="ParB-like N-terminal" evidence="3">
    <location>
        <begin position="104"/>
        <end position="201"/>
    </location>
</feature>
<dbReference type="Gene3D" id="3.90.1530.30">
    <property type="match status" value="1"/>
</dbReference>
<dbReference type="Gene3D" id="1.10.10.2830">
    <property type="match status" value="1"/>
</dbReference>
<evidence type="ECO:0000313" key="5">
    <source>
        <dbReference type="Proteomes" id="UP001596084"/>
    </source>
</evidence>
<dbReference type="NCBIfam" id="TIGR00180">
    <property type="entry name" value="parB_part"/>
    <property type="match status" value="1"/>
</dbReference>
<dbReference type="EMBL" id="JBHSMX010000054">
    <property type="protein sequence ID" value="MFC5522655.1"/>
    <property type="molecule type" value="Genomic_DNA"/>
</dbReference>
<name>A0ABW0QEC2_9BURK</name>
<dbReference type="InterPro" id="IPR037972">
    <property type="entry name" value="RepB_N"/>
</dbReference>
<reference evidence="5" key="1">
    <citation type="journal article" date="2019" name="Int. J. Syst. Evol. Microbiol.">
        <title>The Global Catalogue of Microorganisms (GCM) 10K type strain sequencing project: providing services to taxonomists for standard genome sequencing and annotation.</title>
        <authorList>
            <consortium name="The Broad Institute Genomics Platform"/>
            <consortium name="The Broad Institute Genome Sequencing Center for Infectious Disease"/>
            <person name="Wu L."/>
            <person name="Ma J."/>
        </authorList>
    </citation>
    <scope>NUCLEOTIDE SEQUENCE [LARGE SCALE GENOMIC DNA]</scope>
    <source>
        <strain evidence="5">CGMCC 4.7277</strain>
    </source>
</reference>
<feature type="region of interest" description="Disordered" evidence="2">
    <location>
        <begin position="310"/>
        <end position="357"/>
    </location>
</feature>
<dbReference type="Proteomes" id="UP001596084">
    <property type="component" value="Unassembled WGS sequence"/>
</dbReference>
<gene>
    <name evidence="4" type="ORF">ACFPP7_17325</name>
</gene>
<sequence>MASSQSSKHLPSSAATATPPIPDLVSDLPPSTDAVLDLDLSEESPPPLSSSTPSVVAPLLAAVAASVSPPPLLQPPPPPLSPLLSQSPSLPPPPTLDLVNPSIVFLDPWLLRFSTAYNRDEASFDTPDFKELLRSVIAHGGNLQPICVVERIDAAGQRFYEVVFGERRVRACREAGVKVRAMVMQSRSSMDNALLRLGENRGRRELAPLEFGRQVKHVLDDASSGLNRTQLAKILGCHAGHVGRAYELASLPGAILEAFESPLELQYAHMLPLKRAYEAAPAAVLHEAERIREELDPLSTAAAIERLEQAAQQAQAGHKAKEGGNADAESDGGRGLASGKSSTAPQPPQPIRAKGQDIGRWEVLPNGAITLQIDAPMSQFQREELVAAMVAQLERKVFKVPAAKGSAKAPAAEVMHGAAAGAQA</sequence>
<organism evidence="4 5">
    <name type="scientific">Polaromonas jejuensis</name>
    <dbReference type="NCBI Taxonomy" id="457502"/>
    <lineage>
        <taxon>Bacteria</taxon>
        <taxon>Pseudomonadati</taxon>
        <taxon>Pseudomonadota</taxon>
        <taxon>Betaproteobacteria</taxon>
        <taxon>Burkholderiales</taxon>
        <taxon>Comamonadaceae</taxon>
        <taxon>Polaromonas</taxon>
    </lineage>
</organism>
<protein>
    <submittedName>
        <fullName evidence="4">ParB/RepB/Spo0J family partition protein</fullName>
    </submittedName>
</protein>
<dbReference type="CDD" id="cd16405">
    <property type="entry name" value="RepB_like_N"/>
    <property type="match status" value="1"/>
</dbReference>
<comment type="similarity">
    <text evidence="1">Belongs to the ParB family.</text>
</comment>
<evidence type="ECO:0000259" key="3">
    <source>
        <dbReference type="SMART" id="SM00470"/>
    </source>
</evidence>
<dbReference type="SUPFAM" id="SSF109709">
    <property type="entry name" value="KorB DNA-binding domain-like"/>
    <property type="match status" value="1"/>
</dbReference>
<dbReference type="Pfam" id="PF02195">
    <property type="entry name" value="ParB_N"/>
    <property type="match status" value="1"/>
</dbReference>
<dbReference type="PANTHER" id="PTHR33375:SF1">
    <property type="entry name" value="CHROMOSOME-PARTITIONING PROTEIN PARB-RELATED"/>
    <property type="match status" value="1"/>
</dbReference>
<accession>A0ABW0QEC2</accession>
<dbReference type="InterPro" id="IPR004437">
    <property type="entry name" value="ParB/RepB/Spo0J"/>
</dbReference>
<feature type="region of interest" description="Disordered" evidence="2">
    <location>
        <begin position="1"/>
        <end position="53"/>
    </location>
</feature>
<comment type="caution">
    <text evidence="4">The sequence shown here is derived from an EMBL/GenBank/DDBJ whole genome shotgun (WGS) entry which is preliminary data.</text>
</comment>
<evidence type="ECO:0000256" key="1">
    <source>
        <dbReference type="ARBA" id="ARBA00006295"/>
    </source>
</evidence>
<dbReference type="SUPFAM" id="SSF110849">
    <property type="entry name" value="ParB/Sulfiredoxin"/>
    <property type="match status" value="1"/>
</dbReference>
<dbReference type="InterPro" id="IPR036086">
    <property type="entry name" value="ParB/Sulfiredoxin_sf"/>
</dbReference>
<feature type="compositionally biased region" description="Polar residues" evidence="2">
    <location>
        <begin position="1"/>
        <end position="10"/>
    </location>
</feature>
<dbReference type="PANTHER" id="PTHR33375">
    <property type="entry name" value="CHROMOSOME-PARTITIONING PROTEIN PARB-RELATED"/>
    <property type="match status" value="1"/>
</dbReference>
<dbReference type="InterPro" id="IPR050336">
    <property type="entry name" value="Chromosome_partition/occlusion"/>
</dbReference>
<dbReference type="SMART" id="SM00470">
    <property type="entry name" value="ParB"/>
    <property type="match status" value="1"/>
</dbReference>
<keyword evidence="5" id="KW-1185">Reference proteome</keyword>
<proteinExistence type="inferred from homology"/>
<evidence type="ECO:0000256" key="2">
    <source>
        <dbReference type="SAM" id="MobiDB-lite"/>
    </source>
</evidence>